<feature type="transmembrane region" description="Helical" evidence="5">
    <location>
        <begin position="345"/>
        <end position="364"/>
    </location>
</feature>
<dbReference type="Gene3D" id="1.20.1250.20">
    <property type="entry name" value="MFS general substrate transporter like domains"/>
    <property type="match status" value="2"/>
</dbReference>
<organism evidence="7 8">
    <name type="scientific">Motilibacter peucedani</name>
    <dbReference type="NCBI Taxonomy" id="598650"/>
    <lineage>
        <taxon>Bacteria</taxon>
        <taxon>Bacillati</taxon>
        <taxon>Actinomycetota</taxon>
        <taxon>Actinomycetes</taxon>
        <taxon>Motilibacterales</taxon>
        <taxon>Motilibacteraceae</taxon>
        <taxon>Motilibacter</taxon>
    </lineage>
</organism>
<feature type="transmembrane region" description="Helical" evidence="5">
    <location>
        <begin position="148"/>
        <end position="171"/>
    </location>
</feature>
<feature type="transmembrane region" description="Helical" evidence="5">
    <location>
        <begin position="240"/>
        <end position="261"/>
    </location>
</feature>
<evidence type="ECO:0000256" key="4">
    <source>
        <dbReference type="ARBA" id="ARBA00023136"/>
    </source>
</evidence>
<dbReference type="PANTHER" id="PTHR42718:SF39">
    <property type="entry name" value="ACTINORHODIN TRANSPORTER-RELATED"/>
    <property type="match status" value="1"/>
</dbReference>
<name>A0A420XNW4_9ACTN</name>
<feature type="transmembrane region" description="Helical" evidence="5">
    <location>
        <begin position="21"/>
        <end position="46"/>
    </location>
</feature>
<dbReference type="EMBL" id="RBWV01000012">
    <property type="protein sequence ID" value="RKS73862.1"/>
    <property type="molecule type" value="Genomic_DNA"/>
</dbReference>
<dbReference type="PROSITE" id="PS50850">
    <property type="entry name" value="MFS"/>
    <property type="match status" value="1"/>
</dbReference>
<dbReference type="InterPro" id="IPR011701">
    <property type="entry name" value="MFS"/>
</dbReference>
<comment type="caution">
    <text evidence="7">The sequence shown here is derived from an EMBL/GenBank/DDBJ whole genome shotgun (WGS) entry which is preliminary data.</text>
</comment>
<dbReference type="RefSeq" id="WP_183061939.1">
    <property type="nucleotide sequence ID" value="NZ_RBWV01000012.1"/>
</dbReference>
<evidence type="ECO:0000259" key="6">
    <source>
        <dbReference type="PROSITE" id="PS50850"/>
    </source>
</evidence>
<evidence type="ECO:0000256" key="2">
    <source>
        <dbReference type="ARBA" id="ARBA00022692"/>
    </source>
</evidence>
<dbReference type="InterPro" id="IPR020846">
    <property type="entry name" value="MFS_dom"/>
</dbReference>
<feature type="transmembrane region" description="Helical" evidence="5">
    <location>
        <begin position="115"/>
        <end position="136"/>
    </location>
</feature>
<dbReference type="CDD" id="cd17321">
    <property type="entry name" value="MFS_MMR_MDR_like"/>
    <property type="match status" value="1"/>
</dbReference>
<evidence type="ECO:0000313" key="7">
    <source>
        <dbReference type="EMBL" id="RKS73862.1"/>
    </source>
</evidence>
<feature type="transmembrane region" description="Helical" evidence="5">
    <location>
        <begin position="90"/>
        <end position="109"/>
    </location>
</feature>
<dbReference type="InterPro" id="IPR036259">
    <property type="entry name" value="MFS_trans_sf"/>
</dbReference>
<evidence type="ECO:0000313" key="8">
    <source>
        <dbReference type="Proteomes" id="UP000281955"/>
    </source>
</evidence>
<dbReference type="SUPFAM" id="SSF103473">
    <property type="entry name" value="MFS general substrate transporter"/>
    <property type="match status" value="1"/>
</dbReference>
<evidence type="ECO:0000256" key="1">
    <source>
        <dbReference type="ARBA" id="ARBA00004651"/>
    </source>
</evidence>
<feature type="transmembrane region" description="Helical" evidence="5">
    <location>
        <begin position="415"/>
        <end position="436"/>
    </location>
</feature>
<proteinExistence type="predicted"/>
<feature type="transmembrane region" description="Helical" evidence="5">
    <location>
        <begin position="215"/>
        <end position="234"/>
    </location>
</feature>
<keyword evidence="8" id="KW-1185">Reference proteome</keyword>
<accession>A0A420XNW4</accession>
<feature type="transmembrane region" description="Helical" evidence="5">
    <location>
        <begin position="448"/>
        <end position="469"/>
    </location>
</feature>
<keyword evidence="2 5" id="KW-0812">Transmembrane</keyword>
<evidence type="ECO:0000256" key="3">
    <source>
        <dbReference type="ARBA" id="ARBA00022989"/>
    </source>
</evidence>
<protein>
    <submittedName>
        <fullName evidence="7">MFS transporter</fullName>
    </submittedName>
</protein>
<feature type="transmembrane region" description="Helical" evidence="5">
    <location>
        <begin position="58"/>
        <end position="78"/>
    </location>
</feature>
<keyword evidence="4 5" id="KW-0472">Membrane</keyword>
<feature type="transmembrane region" description="Helical" evidence="5">
    <location>
        <begin position="183"/>
        <end position="203"/>
    </location>
</feature>
<feature type="domain" description="Major facilitator superfamily (MFS) profile" evidence="6">
    <location>
        <begin position="24"/>
        <end position="473"/>
    </location>
</feature>
<dbReference type="Pfam" id="PF07690">
    <property type="entry name" value="MFS_1"/>
    <property type="match status" value="1"/>
</dbReference>
<dbReference type="InParanoid" id="A0A420XNW4"/>
<dbReference type="Proteomes" id="UP000281955">
    <property type="component" value="Unassembled WGS sequence"/>
</dbReference>
<gene>
    <name evidence="7" type="ORF">CLV35_2356</name>
</gene>
<reference evidence="7 8" key="1">
    <citation type="submission" date="2018-10" db="EMBL/GenBank/DDBJ databases">
        <title>Genomic Encyclopedia of Archaeal and Bacterial Type Strains, Phase II (KMG-II): from individual species to whole genera.</title>
        <authorList>
            <person name="Goeker M."/>
        </authorList>
    </citation>
    <scope>NUCLEOTIDE SEQUENCE [LARGE SCALE GENOMIC DNA]</scope>
    <source>
        <strain evidence="7 8">RP-AC37</strain>
    </source>
</reference>
<feature type="transmembrane region" description="Helical" evidence="5">
    <location>
        <begin position="281"/>
        <end position="301"/>
    </location>
</feature>
<feature type="transmembrane region" description="Helical" evidence="5">
    <location>
        <begin position="321"/>
        <end position="338"/>
    </location>
</feature>
<dbReference type="AlphaFoldDB" id="A0A420XNW4"/>
<dbReference type="GO" id="GO:0005886">
    <property type="term" value="C:plasma membrane"/>
    <property type="evidence" value="ECO:0007669"/>
    <property type="project" value="UniProtKB-SubCell"/>
</dbReference>
<keyword evidence="3 5" id="KW-1133">Transmembrane helix</keyword>
<feature type="transmembrane region" description="Helical" evidence="5">
    <location>
        <begin position="376"/>
        <end position="403"/>
    </location>
</feature>
<sequence>MTTLSTSTRRPDAAPERAASSGLVLGLLVTGLFMALLDATIVNVALPDIQRDLHASGASLELVVSGYTVAYAMLLVTGARLGDLLGARRMFLTGLALFTAASLLCGLAPGSTTLVLARFLQGGGAAAMVPQILSVIQQRFEGPARVRAISTYGAVIAAGAVCGQVLGGLLVSADLLGTGWRPAFLVNVPVGIVLGVLVPRYVPADVVKPGRRLDLPGLLTASAGVLLVVLPLVLGRQEGWPAWTWVSLVAGAVTLAGFVAVERRVAARGGDPLLDLQVVRARGLAGGVAALAAGMLAYGAFLFATTLHLQGGLGDSPLRSGLTFAPAALAFGASGYWWRRTPTSWHPWLAVVGLPVSAIGYLLLALALRGGGQDPWLLVPVLALTGVGMGLAFSPLLTLSLVAVPPARAADASGLLTTVFQLSMVLGVTLLGGRYLDRAPSGSAHALSAVLVVVAAVSLLGTAGAYAVARVVRAARSA</sequence>
<dbReference type="GO" id="GO:0022857">
    <property type="term" value="F:transmembrane transporter activity"/>
    <property type="evidence" value="ECO:0007669"/>
    <property type="project" value="InterPro"/>
</dbReference>
<dbReference type="PANTHER" id="PTHR42718">
    <property type="entry name" value="MAJOR FACILITATOR SUPERFAMILY MULTIDRUG TRANSPORTER MFSC"/>
    <property type="match status" value="1"/>
</dbReference>
<evidence type="ECO:0000256" key="5">
    <source>
        <dbReference type="SAM" id="Phobius"/>
    </source>
</evidence>
<dbReference type="PRINTS" id="PR01036">
    <property type="entry name" value="TCRTETB"/>
</dbReference>
<comment type="subcellular location">
    <subcellularLocation>
        <location evidence="1">Cell membrane</location>
        <topology evidence="1">Multi-pass membrane protein</topology>
    </subcellularLocation>
</comment>